<proteinExistence type="predicted"/>
<organism evidence="2 3">
    <name type="scientific">Methylocella tundrae</name>
    <dbReference type="NCBI Taxonomy" id="227605"/>
    <lineage>
        <taxon>Bacteria</taxon>
        <taxon>Pseudomonadati</taxon>
        <taxon>Pseudomonadota</taxon>
        <taxon>Alphaproteobacteria</taxon>
        <taxon>Hyphomicrobiales</taxon>
        <taxon>Beijerinckiaceae</taxon>
        <taxon>Methylocella</taxon>
    </lineage>
</organism>
<comment type="caution">
    <text evidence="2">The sequence shown here is derived from an EMBL/GenBank/DDBJ whole genome shotgun (WGS) entry which is preliminary data.</text>
</comment>
<dbReference type="InterPro" id="IPR050678">
    <property type="entry name" value="DNA_Partitioning_ATPase"/>
</dbReference>
<dbReference type="PANTHER" id="PTHR13696:SF96">
    <property type="entry name" value="COBQ_COBB_MIND_PARA NUCLEOTIDE BINDING DOMAIN-CONTAINING PROTEIN"/>
    <property type="match status" value="1"/>
</dbReference>
<dbReference type="PIRSF" id="PIRSF009320">
    <property type="entry name" value="Nuc_binding_HP_1000"/>
    <property type="match status" value="1"/>
</dbReference>
<dbReference type="CDD" id="cd02042">
    <property type="entry name" value="ParAB_family"/>
    <property type="match status" value="1"/>
</dbReference>
<dbReference type="Pfam" id="PF01656">
    <property type="entry name" value="CbiA"/>
    <property type="match status" value="1"/>
</dbReference>
<evidence type="ECO:0000313" key="3">
    <source>
        <dbReference type="Proteomes" id="UP000485880"/>
    </source>
</evidence>
<dbReference type="SUPFAM" id="SSF52540">
    <property type="entry name" value="P-loop containing nucleoside triphosphate hydrolases"/>
    <property type="match status" value="1"/>
</dbReference>
<dbReference type="EMBL" id="CABFMQ020000099">
    <property type="protein sequence ID" value="VTZ51605.1"/>
    <property type="molecule type" value="Genomic_DNA"/>
</dbReference>
<name>A0A8B6MAQ1_METTU</name>
<accession>A0A8B6MAQ1</accession>
<dbReference type="AlphaFoldDB" id="A0A8B6MAQ1"/>
<gene>
    <name evidence="2" type="ORF">MPC4_400006</name>
</gene>
<dbReference type="PANTHER" id="PTHR13696">
    <property type="entry name" value="P-LOOP CONTAINING NUCLEOSIDE TRIPHOSPHATE HYDROLASE"/>
    <property type="match status" value="1"/>
</dbReference>
<dbReference type="Proteomes" id="UP000485880">
    <property type="component" value="Unassembled WGS sequence"/>
</dbReference>
<dbReference type="InterPro" id="IPR027417">
    <property type="entry name" value="P-loop_NTPase"/>
</dbReference>
<keyword evidence="3" id="KW-1185">Reference proteome</keyword>
<dbReference type="Gene3D" id="3.40.50.300">
    <property type="entry name" value="P-loop containing nucleotide triphosphate hydrolases"/>
    <property type="match status" value="1"/>
</dbReference>
<feature type="domain" description="CobQ/CobB/MinD/ParA nucleotide binding" evidence="1">
    <location>
        <begin position="17"/>
        <end position="90"/>
    </location>
</feature>
<evidence type="ECO:0000259" key="1">
    <source>
        <dbReference type="Pfam" id="PF01656"/>
    </source>
</evidence>
<dbReference type="InterPro" id="IPR002586">
    <property type="entry name" value="CobQ/CobB/MinD/ParA_Nub-bd_dom"/>
</dbReference>
<evidence type="ECO:0000313" key="2">
    <source>
        <dbReference type="EMBL" id="VTZ51605.1"/>
    </source>
</evidence>
<protein>
    <submittedName>
        <fullName evidence="2">Cobyrinic acid ac-diamide synthase</fullName>
    </submittedName>
</protein>
<reference evidence="2 3" key="1">
    <citation type="submission" date="2019-05" db="EMBL/GenBank/DDBJ databases">
        <authorList>
            <person name="Farhan Ul Haque M."/>
        </authorList>
    </citation>
    <scope>NUCLEOTIDE SEQUENCE [LARGE SCALE GENOMIC DNA]</scope>
    <source>
        <strain evidence="2">2</strain>
    </source>
</reference>
<sequence>MLPHRDSASEFEIVRTIAFVSQKGGSGKSTLAANLAVRAAEAGEKVIALDLDPQASLAAWGDDRTADAPAVDRLTGDKLTRIPEVLAALARQGFTLAILDTPGAASSVTNAAMRAADLCLIPARPTRLDLRATKPTIEALVALRVAYSFVLSQCPPTSRSTRAPEAAAGLEMLGDVAPVMIVQRADFQDAIAAGQGVTEYAGSGKAADEIRALWDFVDRKTRNRDGKAA</sequence>